<evidence type="ECO:0000313" key="3">
    <source>
        <dbReference type="EMBL" id="KAK6588451.1"/>
    </source>
</evidence>
<gene>
    <name evidence="3" type="ORF">RS030_4683</name>
</gene>
<dbReference type="InterPro" id="IPR001054">
    <property type="entry name" value="A/G_cyclase"/>
</dbReference>
<feature type="transmembrane region" description="Helical" evidence="1">
    <location>
        <begin position="206"/>
        <end position="228"/>
    </location>
</feature>
<feature type="transmembrane region" description="Helical" evidence="1">
    <location>
        <begin position="53"/>
        <end position="74"/>
    </location>
</feature>
<protein>
    <submittedName>
        <fullName evidence="3">Membrane associated adenylyl cyclase with 6 transmembrane regions and an adenylyl cyclase domain</fullName>
    </submittedName>
</protein>
<dbReference type="CDD" id="cd07302">
    <property type="entry name" value="CHD"/>
    <property type="match status" value="1"/>
</dbReference>
<keyword evidence="1 3" id="KW-0812">Transmembrane</keyword>
<feature type="transmembrane region" description="Helical" evidence="1">
    <location>
        <begin position="395"/>
        <end position="422"/>
    </location>
</feature>
<dbReference type="GO" id="GO:0009190">
    <property type="term" value="P:cyclic nucleotide biosynthetic process"/>
    <property type="evidence" value="ECO:0007669"/>
    <property type="project" value="InterPro"/>
</dbReference>
<organism evidence="3 4">
    <name type="scientific">Cryptosporidium xiaoi</name>
    <dbReference type="NCBI Taxonomy" id="659607"/>
    <lineage>
        <taxon>Eukaryota</taxon>
        <taxon>Sar</taxon>
        <taxon>Alveolata</taxon>
        <taxon>Apicomplexa</taxon>
        <taxon>Conoidasida</taxon>
        <taxon>Coccidia</taxon>
        <taxon>Eucoccidiorida</taxon>
        <taxon>Eimeriorina</taxon>
        <taxon>Cryptosporidiidae</taxon>
        <taxon>Cryptosporidium</taxon>
    </lineage>
</organism>
<dbReference type="InterPro" id="IPR029787">
    <property type="entry name" value="Nucleotide_cyclase"/>
</dbReference>
<keyword evidence="4" id="KW-1185">Reference proteome</keyword>
<sequence>MTFVPKKYHKGRLFIDKLLRSKILKIFVGMLTIISMVINEVRFLFTNSKSDEFIYPILIFLVVMRIIEIILYIISKQIYSYLLFLFDIIALTSLITHLAIFNSIDYSNINVVKEKSDNFFVFSQVRGFGSEFQIHLISSVLQCIRFVLLFVSNDLYFKILKYIEKEDHFININQKEDETLAEITHQNTKESSLNDNSLTELLSYKFVVVIIFCILLYPLLSCSVWIQINTSAFSQIKSLTQLSTLRNQYPGDETWPNAYMLELSYFVFENSIGDSSKWMRLIAIQAPFTLNNNPTCEGCPKSNLEVITNAMSIITNSKFPSWFVEVLTLPTLNEGISLIPTEDFNSIRKQSLRQYSSYICMRSGIEAFANFSNTCPNELKEKITAVFDMSATIQFGAGLTIGITLLTLVLLLIFVFVIQRLLEKHVFSSIRRINGTLLKIARNPLLAVKISQNREKTDSKLVQKNSNNILEETFSKLGTLLAVGLGSAGANIIVQNLRDDKIVVKLPGKKVFGIFGFCDIRNFTDTTEILGEDVMLFVNQIAEISHGIVCEHGGIANKNVGDAFLFVWKDENMWEGVKTLLADLAVLSFITIIKDISSCPRLRSISLRSDIRERIPDYSLKLGFGLHYGWAIEGAIGSEYKIDASYLSPNVNLSSRLEEATKHYGVYILFSGSVFNMLSLNMKHFCRKIDCVTLKGSKTPMDLYTIDINPELVKSPVPTITRKLNKKNLNAIDERSFSKLFTDSNIKNMRRHIFDGFNKRFNKGLKHYLAGNWHVSKCILEKLQEDCEKKWKRKDGPTETILDFMKKNNFIKPDYWEGYRIWDEK</sequence>
<dbReference type="PANTHER" id="PTHR43336:SF3">
    <property type="entry name" value="GUANYLATE CYCLASE DOMAIN-CONTAINING PROTEIN"/>
    <property type="match status" value="1"/>
</dbReference>
<dbReference type="SUPFAM" id="SSF55073">
    <property type="entry name" value="Nucleotide cyclase"/>
    <property type="match status" value="1"/>
</dbReference>
<dbReference type="Proteomes" id="UP001311799">
    <property type="component" value="Unassembled WGS sequence"/>
</dbReference>
<reference evidence="3 4" key="1">
    <citation type="submission" date="2023-10" db="EMBL/GenBank/DDBJ databases">
        <title>Comparative genomics analysis reveals potential genetic determinants of host preference in Cryptosporidium xiaoi.</title>
        <authorList>
            <person name="Xiao L."/>
            <person name="Li J."/>
        </authorList>
    </citation>
    <scope>NUCLEOTIDE SEQUENCE [LARGE SCALE GENOMIC DNA]</scope>
    <source>
        <strain evidence="3 4">52996</strain>
    </source>
</reference>
<dbReference type="PANTHER" id="PTHR43336">
    <property type="entry name" value="OXYGEN SENSOR HISTIDINE KINASE RESPONSE REGULATOR DEVS/DOSS"/>
    <property type="match status" value="1"/>
</dbReference>
<keyword evidence="1" id="KW-0472">Membrane</keyword>
<feature type="transmembrane region" description="Helical" evidence="1">
    <location>
        <begin position="81"/>
        <end position="101"/>
    </location>
</feature>
<feature type="transmembrane region" description="Helical" evidence="1">
    <location>
        <begin position="23"/>
        <end position="41"/>
    </location>
</feature>
<feature type="domain" description="Guanylate cyclase" evidence="2">
    <location>
        <begin position="514"/>
        <end position="658"/>
    </location>
</feature>
<keyword evidence="1" id="KW-1133">Transmembrane helix</keyword>
<dbReference type="GO" id="GO:0035556">
    <property type="term" value="P:intracellular signal transduction"/>
    <property type="evidence" value="ECO:0007669"/>
    <property type="project" value="InterPro"/>
</dbReference>
<evidence type="ECO:0000256" key="1">
    <source>
        <dbReference type="SAM" id="Phobius"/>
    </source>
</evidence>
<proteinExistence type="predicted"/>
<evidence type="ECO:0000313" key="4">
    <source>
        <dbReference type="Proteomes" id="UP001311799"/>
    </source>
</evidence>
<evidence type="ECO:0000259" key="2">
    <source>
        <dbReference type="PROSITE" id="PS50125"/>
    </source>
</evidence>
<accession>A0AAV9Y186</accession>
<dbReference type="Gene3D" id="3.30.70.1230">
    <property type="entry name" value="Nucleotide cyclase"/>
    <property type="match status" value="1"/>
</dbReference>
<dbReference type="PROSITE" id="PS50125">
    <property type="entry name" value="GUANYLATE_CYCLASE_2"/>
    <property type="match status" value="1"/>
</dbReference>
<dbReference type="AlphaFoldDB" id="A0AAV9Y186"/>
<dbReference type="EMBL" id="JAWDEY010000032">
    <property type="protein sequence ID" value="KAK6588451.1"/>
    <property type="molecule type" value="Genomic_DNA"/>
</dbReference>
<name>A0AAV9Y186_9CRYT</name>
<comment type="caution">
    <text evidence="3">The sequence shown here is derived from an EMBL/GenBank/DDBJ whole genome shotgun (WGS) entry which is preliminary data.</text>
</comment>